<name>A0A2T2WP89_9FIRM</name>
<dbReference type="Gene3D" id="2.120.10.30">
    <property type="entry name" value="TolB, C-terminal domain"/>
    <property type="match status" value="1"/>
</dbReference>
<dbReference type="EMBL" id="PXYV01000001">
    <property type="protein sequence ID" value="PSR24052.1"/>
    <property type="molecule type" value="Genomic_DNA"/>
</dbReference>
<evidence type="ECO:0000256" key="1">
    <source>
        <dbReference type="ARBA" id="ARBA00022801"/>
    </source>
</evidence>
<organism evidence="4 5">
    <name type="scientific">Sulfobacillus acidophilus</name>
    <dbReference type="NCBI Taxonomy" id="53633"/>
    <lineage>
        <taxon>Bacteria</taxon>
        <taxon>Bacillati</taxon>
        <taxon>Bacillota</taxon>
        <taxon>Clostridia</taxon>
        <taxon>Eubacteriales</taxon>
        <taxon>Clostridiales Family XVII. Incertae Sedis</taxon>
        <taxon>Sulfobacillus</taxon>
    </lineage>
</organism>
<gene>
    <name evidence="4" type="ORF">C7B45_00060</name>
</gene>
<dbReference type="InterPro" id="IPR029058">
    <property type="entry name" value="AB_hydrolase_fold"/>
</dbReference>
<dbReference type="GO" id="GO:0006508">
    <property type="term" value="P:proteolysis"/>
    <property type="evidence" value="ECO:0007669"/>
    <property type="project" value="InterPro"/>
</dbReference>
<dbReference type="Proteomes" id="UP000241848">
    <property type="component" value="Unassembled WGS sequence"/>
</dbReference>
<dbReference type="Pfam" id="PF07676">
    <property type="entry name" value="PD40"/>
    <property type="match status" value="1"/>
</dbReference>
<feature type="domain" description="Peptidase S9 prolyl oligopeptidase catalytic" evidence="3">
    <location>
        <begin position="445"/>
        <end position="656"/>
    </location>
</feature>
<dbReference type="PANTHER" id="PTHR42776">
    <property type="entry name" value="SERINE PEPTIDASE S9 FAMILY MEMBER"/>
    <property type="match status" value="1"/>
</dbReference>
<keyword evidence="1" id="KW-0378">Hydrolase</keyword>
<dbReference type="SUPFAM" id="SSF53474">
    <property type="entry name" value="alpha/beta-Hydrolases"/>
    <property type="match status" value="1"/>
</dbReference>
<evidence type="ECO:0000313" key="5">
    <source>
        <dbReference type="Proteomes" id="UP000241848"/>
    </source>
</evidence>
<proteinExistence type="predicted"/>
<evidence type="ECO:0000259" key="3">
    <source>
        <dbReference type="Pfam" id="PF00326"/>
    </source>
</evidence>
<protein>
    <submittedName>
        <fullName evidence="4">S9 family peptidase</fullName>
    </submittedName>
</protein>
<sequence length="661" mass="74100">MKPEDLFAIGLRGELVFDPVRPYLYFTDTRADKGENRTQSRLGRLRVDTLTVDFITSGPDDSRPTPSPDGQHLAFLSSRSGSRQVWVLPLSGGEPWQMSAIEGGVKDLCWAPNSQGLVVVAHIAHGLLEHEQAASKAPGHAASDQQREQYFNRDVRHITHQYYKLDGSGYFDDGRDQLVWVSLDRSMRLLTSGFHHYAQPQFSPEGSVLYYLRRAYDPESGHPAQTDIEQLDWATGTVATLPLGGLAVSTLAVSADHRYLAFQATRLEDQGYGLTRLYVWDLKDDQLRDWSGHLDRSVGDESTSDMPALSTARPAWQGQSVITLLSDAARVIPVRLTAEGVERLWDRQCVVYDFALGGDVMALAVSDPVHPSGIVLVHRDGREQTFWANTPWPAEHGPVMPRETWAVQADGTRVHTWAIVPDGPGPCPGVLEIHGGPMSMYGYRYMHEFQCLASQGYAVIYTNPRGSQGYGAQFCQTIMGQWGEKDYRDVMAGLEQALTVWPDIDGTKLGVAGGSYGGFMVNWIVSHTDRFMAGVTMRSVVNRFSAMGSSDLGWLRVPQYGDRPWWDDPAPYWEQSPLKYASAIHTPLLIEHQEHDFRLPIEQGEQLYAALKYLGRPVEMIMYPNESHGMSRTGKPWHRVYRLRSIIRWFNRYLGDGNASV</sequence>
<dbReference type="Pfam" id="PF00326">
    <property type="entry name" value="Peptidase_S9"/>
    <property type="match status" value="1"/>
</dbReference>
<accession>A0A2T2WP89</accession>
<dbReference type="InterPro" id="IPR011659">
    <property type="entry name" value="WD40"/>
</dbReference>
<keyword evidence="2" id="KW-0645">Protease</keyword>
<dbReference type="Gene3D" id="3.40.50.1820">
    <property type="entry name" value="alpha/beta hydrolase"/>
    <property type="match status" value="1"/>
</dbReference>
<dbReference type="PANTHER" id="PTHR42776:SF27">
    <property type="entry name" value="DIPEPTIDYL PEPTIDASE FAMILY MEMBER 6"/>
    <property type="match status" value="1"/>
</dbReference>
<dbReference type="InterPro" id="IPR001375">
    <property type="entry name" value="Peptidase_S9_cat"/>
</dbReference>
<dbReference type="InterPro" id="IPR011042">
    <property type="entry name" value="6-blade_b-propeller_TolB-like"/>
</dbReference>
<dbReference type="SUPFAM" id="SSF82171">
    <property type="entry name" value="DPP6 N-terminal domain-like"/>
    <property type="match status" value="1"/>
</dbReference>
<keyword evidence="2" id="KW-0720">Serine protease</keyword>
<evidence type="ECO:0000256" key="2">
    <source>
        <dbReference type="ARBA" id="ARBA00022825"/>
    </source>
</evidence>
<reference evidence="4 5" key="1">
    <citation type="journal article" date="2014" name="BMC Genomics">
        <title>Comparison of environmental and isolate Sulfobacillus genomes reveals diverse carbon, sulfur, nitrogen, and hydrogen metabolisms.</title>
        <authorList>
            <person name="Justice N.B."/>
            <person name="Norman A."/>
            <person name="Brown C.T."/>
            <person name="Singh A."/>
            <person name="Thomas B.C."/>
            <person name="Banfield J.F."/>
        </authorList>
    </citation>
    <scope>NUCLEOTIDE SEQUENCE [LARGE SCALE GENOMIC DNA]</scope>
    <source>
        <strain evidence="4">AMDSBA3</strain>
    </source>
</reference>
<dbReference type="AlphaFoldDB" id="A0A2T2WP89"/>
<comment type="caution">
    <text evidence="4">The sequence shown here is derived from an EMBL/GenBank/DDBJ whole genome shotgun (WGS) entry which is preliminary data.</text>
</comment>
<dbReference type="GO" id="GO:0004252">
    <property type="term" value="F:serine-type endopeptidase activity"/>
    <property type="evidence" value="ECO:0007669"/>
    <property type="project" value="TreeGrafter"/>
</dbReference>
<evidence type="ECO:0000313" key="4">
    <source>
        <dbReference type="EMBL" id="PSR24052.1"/>
    </source>
</evidence>